<feature type="compositionally biased region" description="Basic and acidic residues" evidence="9">
    <location>
        <begin position="1147"/>
        <end position="1173"/>
    </location>
</feature>
<dbReference type="Gene3D" id="1.20.58.530">
    <property type="match status" value="1"/>
</dbReference>
<dbReference type="GO" id="GO:0005737">
    <property type="term" value="C:cytoplasm"/>
    <property type="evidence" value="ECO:0007669"/>
    <property type="project" value="TreeGrafter"/>
</dbReference>
<evidence type="ECO:0000256" key="2">
    <source>
        <dbReference type="ARBA" id="ARBA00022840"/>
    </source>
</evidence>
<sequence length="2056" mass="229871">MQTDQSLLTPGVQVWVPHPTEGFRAAEVVEPVPKKGFKVRIDEDEKPVEEIHPHTDIWLRNPAILEGVDDLTKLSYMHEAAILHNLHMRYMTMQVYTYTGPILIAVNPYQRLPIYSKQMISQYCGQPLGVLRSESYGKRSPHVYAIAEDAFRAMLTERRAQSILVSGESGAGKTETAKFLLQYFAAMGEENKGEGNVHNQVLESTPLLEAFGNAKTLRNDNSSRFGKFIEIQFDRSGNIAGASIHTYLLEKSRIVRQMNGERNYHIFYQLIAGATDDEKAKYHLTSVADYRYVSQSDCMEIEGVADEKVFGHTKKALTIAGIGADLQSEMWKLVSAILHLGNWKKGNDGPLQTACSLMECDFEGIKSSLTQRKVVAVREVYIVDLDDEQSEGARDALAMLLYSRLFDWLVVALNDNLQRNKKPGSSDDVFIGVLDIYGFESFDVNSFEQFCINYANEKLQQQFNQHMFKVEQQEYLKEKLDWSYINFNDNQECLDLIEKKPLGILSLLDEECRFPKSSPKSLALKLKQNHVKSKYFKSDPRQSENSFVIHHYAGSVGYDTTFFLDKNKDFLIEDQVKVLLDSKSSFVRGIFAPKPQPAAAPAKGGRSESSAVKFVSVAAQFRDSLAELMSTIEKTSPHYVRCIKPNPQKKQGIFEKPKVLEQLRCGGVLESVRVCMAGYPGRHSYDQFYKRYRLLVPSAGSGASDAQTATKELVAALKLGEGQFQFGLTKLFLKGGEIAILERKRGEKLSDAAVMMQKTWRRFKAKQHLRRLKDSLIRMQSFVRMVLAKKLLVVLRRQRAATNIQKTLRAWRARTRFAKQKKALIYVQRVFKAKREKRILRALRREKAATAIQAAIRGKLQRKRYQKAYRQVAIVQGLWRVKKAKALLEKLKRKAQALSKVVAAKAALEKKVDEMELRYAVESKMKKKVEKENARIKAEVEELKKTIKDMKILEEKREKEKEEAAARREKEGHNKARGHERELEELKAKLREESEARAALAAELDQARSTLDHTSARADEAERQRDVAQAEVAQLRERLAVIESGDAEKDRTIAELQRDAEKLRIRAPKKKMDGEKMERLQDRKSDYASMKSLREGHLSTSSTALVDLGGGRTRSRASSTDEAAAAGGGDQAEAERERKLRLGRSPSARDIRPRDRQRAKEKEQDKQRLEREREKKKKEKSSTTGSPASSPSGSPLVARGGGSGPEKPAQTSPKVAKLVLPARTDIDAHVDVDSESDDDIATVDKEKKSVAAAETSTPAAAAAAATTVASLPTPATAAKTVDVARPTAPERAESDYVDSRNLSDKDRERREVERGIIDRLKNKYEGKHSLVGLDNEAIMTLLPDARDVTSRNFIRFLLSELEPGFVSGVPVPAFVIYSFLCFWNLLAPQTSPRKAEGEADDTLGFILEGIYDGAKATFRENEMIIYWLSVASSLCHLVDQRLVRGGSADASDSSATAGVAAALPDELFVMDSLEDVVDDESSLSFTNKQRAEIRAGSFTAHQFKQHLRELVKRLYTILLKRVHESLEQTLNETVLGKDWTSPSPFRSGPQQRVAVKNTSSDSITALLSQYLLGLVQNFIYLSLVQKFFSQVLWFINSILFNEVLLCTQFCSTTKAMDLKVHMGNIDRWIQEEGGLWLENSQGQLAHLDQLITLLMINKKHIVSSDQMRKEVIPKLNILQIKQVLAMYTPTDLEERISLPDIQKLDRAARASSGGGDDDALLLESTKLLPLAAKELHYLELDDANSIPFPFEIKQKIHDIVEQDILKRMTVATKVQQVREKKGRFSMLLYTSRGSKKSDALSTGAGDESTTSSPSSSSSPSPSPTTPRAAASALGAGSPSSPRGGSGLSFLQRLTEGSGMLPQRRSSSPVAHTPRELRLAQAQSQQQPSSPATSTAAPAAEDDGRKAVGLGIRRPMRGRVGGEEDGEEERERRRREQEEIERLQREIERKEREDKEAKAKAESEKEKEKAKAKAHNADLGGEEIVRSAVDTTRVGSGGGGGGGDDDDSTSDSDSDGDEIVFDEEDDRNESARRTKAALDAVMHRQGRTGSFWSSFFK</sequence>
<dbReference type="PROSITE" id="PS50096">
    <property type="entry name" value="IQ"/>
    <property type="match status" value="3"/>
</dbReference>
<feature type="compositionally biased region" description="Basic and acidic residues" evidence="9">
    <location>
        <begin position="1928"/>
        <end position="1970"/>
    </location>
</feature>
<dbReference type="GO" id="GO:0005524">
    <property type="term" value="F:ATP binding"/>
    <property type="evidence" value="ECO:0007669"/>
    <property type="project" value="UniProtKB-UniRule"/>
</dbReference>
<keyword evidence="5 8" id="KW-0505">Motor protein</keyword>
<dbReference type="VEuPathDB" id="AmoebaDB:ACA1_224860"/>
<feature type="region of interest" description="Disordered" evidence="9">
    <location>
        <begin position="1046"/>
        <end position="1220"/>
    </location>
</feature>
<dbReference type="GO" id="GO:0007015">
    <property type="term" value="P:actin filament organization"/>
    <property type="evidence" value="ECO:0007669"/>
    <property type="project" value="TreeGrafter"/>
</dbReference>
<accession>L8GSY9</accession>
<feature type="compositionally biased region" description="Basic and acidic residues" evidence="9">
    <location>
        <begin position="1046"/>
        <end position="1097"/>
    </location>
</feature>
<dbReference type="InterPro" id="IPR001609">
    <property type="entry name" value="Myosin_head_motor_dom-like"/>
</dbReference>
<dbReference type="EMBL" id="KB008010">
    <property type="protein sequence ID" value="ELR16085.1"/>
    <property type="molecule type" value="Genomic_DNA"/>
</dbReference>
<keyword evidence="3" id="KW-0175">Coiled coil</keyword>
<dbReference type="GO" id="GO:0051015">
    <property type="term" value="F:actin filament binding"/>
    <property type="evidence" value="ECO:0007669"/>
    <property type="project" value="TreeGrafter"/>
</dbReference>
<reference evidence="12 13" key="1">
    <citation type="journal article" date="2013" name="Genome Biol.">
        <title>Genome of Acanthamoeba castellanii highlights extensive lateral gene transfer and early evolution of tyrosine kinase signaling.</title>
        <authorList>
            <person name="Clarke M."/>
            <person name="Lohan A.J."/>
            <person name="Liu B."/>
            <person name="Lagkouvardos I."/>
            <person name="Roy S."/>
            <person name="Zafar N."/>
            <person name="Bertelli C."/>
            <person name="Schilde C."/>
            <person name="Kianianmomeni A."/>
            <person name="Burglin T.R."/>
            <person name="Frech C."/>
            <person name="Turcotte B."/>
            <person name="Kopec K.O."/>
            <person name="Synnott J.M."/>
            <person name="Choo C."/>
            <person name="Paponov I."/>
            <person name="Finkler A."/>
            <person name="Soon Heng Tan C."/>
            <person name="Hutchins A.P."/>
            <person name="Weinmeier T."/>
            <person name="Rattei T."/>
            <person name="Chu J.S."/>
            <person name="Gimenez G."/>
            <person name="Irimia M."/>
            <person name="Rigden D.J."/>
            <person name="Fitzpatrick D.A."/>
            <person name="Lorenzo-Morales J."/>
            <person name="Bateman A."/>
            <person name="Chiu C.H."/>
            <person name="Tang P."/>
            <person name="Hegemann P."/>
            <person name="Fromm H."/>
            <person name="Raoult D."/>
            <person name="Greub G."/>
            <person name="Miranda-Saavedra D."/>
            <person name="Chen N."/>
            <person name="Nash P."/>
            <person name="Ginger M.L."/>
            <person name="Horn M."/>
            <person name="Schaap P."/>
            <person name="Caler L."/>
            <person name="Loftus B."/>
        </authorList>
    </citation>
    <scope>NUCLEOTIDE SEQUENCE [LARGE SCALE GENOMIC DNA]</scope>
    <source>
        <strain evidence="12 13">Neff</strain>
    </source>
</reference>
<feature type="compositionally biased region" description="Low complexity" evidence="9">
    <location>
        <begin position="1879"/>
        <end position="1898"/>
    </location>
</feature>
<dbReference type="InterPro" id="IPR002710">
    <property type="entry name" value="Dilute_dom"/>
</dbReference>
<dbReference type="InterPro" id="IPR000048">
    <property type="entry name" value="IQ_motif_EF-hand-BS"/>
</dbReference>
<dbReference type="InterPro" id="IPR036961">
    <property type="entry name" value="Kinesin_motor_dom_sf"/>
</dbReference>
<comment type="similarity">
    <text evidence="8">Belongs to the TRAFAC class myosin-kinesin ATPase superfamily. Myosin family.</text>
</comment>
<feature type="compositionally biased region" description="Low complexity" evidence="9">
    <location>
        <begin position="1182"/>
        <end position="1195"/>
    </location>
</feature>
<dbReference type="SUPFAM" id="SSF52540">
    <property type="entry name" value="P-loop containing nucleoside triphosphate hydrolases"/>
    <property type="match status" value="1"/>
</dbReference>
<dbReference type="KEGG" id="acan:ACA1_224860"/>
<evidence type="ECO:0000259" key="10">
    <source>
        <dbReference type="PROSITE" id="PS51126"/>
    </source>
</evidence>
<dbReference type="Pfam" id="PF00612">
    <property type="entry name" value="IQ"/>
    <property type="match status" value="3"/>
</dbReference>
<feature type="compositionally biased region" description="Low complexity" evidence="9">
    <location>
        <begin position="1808"/>
        <end position="1842"/>
    </location>
</feature>
<keyword evidence="6 8" id="KW-0009">Actin-binding</keyword>
<dbReference type="CDD" id="cd00124">
    <property type="entry name" value="MYSc"/>
    <property type="match status" value="1"/>
</dbReference>
<feature type="compositionally biased region" description="Low complexity" evidence="9">
    <location>
        <begin position="1116"/>
        <end position="1125"/>
    </location>
</feature>
<dbReference type="FunFam" id="1.10.10.820:FF:000001">
    <property type="entry name" value="Myosin heavy chain"/>
    <property type="match status" value="1"/>
</dbReference>
<dbReference type="GO" id="GO:0000146">
    <property type="term" value="F:microfilament motor activity"/>
    <property type="evidence" value="ECO:0007669"/>
    <property type="project" value="TreeGrafter"/>
</dbReference>
<evidence type="ECO:0000259" key="11">
    <source>
        <dbReference type="PROSITE" id="PS51456"/>
    </source>
</evidence>
<dbReference type="Gene3D" id="1.20.120.720">
    <property type="entry name" value="Myosin VI head, motor domain, U50 subdomain"/>
    <property type="match status" value="1"/>
</dbReference>
<dbReference type="GO" id="GO:0016459">
    <property type="term" value="C:myosin complex"/>
    <property type="evidence" value="ECO:0007669"/>
    <property type="project" value="UniProtKB-KW"/>
</dbReference>
<dbReference type="Pfam" id="PF01843">
    <property type="entry name" value="DIL"/>
    <property type="match status" value="1"/>
</dbReference>
<organism evidence="12 13">
    <name type="scientific">Acanthamoeba castellanii (strain ATCC 30010 / Neff)</name>
    <dbReference type="NCBI Taxonomy" id="1257118"/>
    <lineage>
        <taxon>Eukaryota</taxon>
        <taxon>Amoebozoa</taxon>
        <taxon>Discosea</taxon>
        <taxon>Longamoebia</taxon>
        <taxon>Centramoebida</taxon>
        <taxon>Acanthamoebidae</taxon>
        <taxon>Acanthamoeba</taxon>
    </lineage>
</organism>
<feature type="region of interest" description="Disordered" evidence="9">
    <location>
        <begin position="1278"/>
        <end position="1310"/>
    </location>
</feature>
<feature type="region of interest" description="Actin-binding" evidence="8">
    <location>
        <begin position="625"/>
        <end position="647"/>
    </location>
</feature>
<dbReference type="InterPro" id="IPR027417">
    <property type="entry name" value="P-loop_NTPase"/>
</dbReference>
<evidence type="ECO:0000256" key="4">
    <source>
        <dbReference type="ARBA" id="ARBA00023123"/>
    </source>
</evidence>
<keyword evidence="13" id="KW-1185">Reference proteome</keyword>
<dbReference type="Pfam" id="PF00063">
    <property type="entry name" value="Myosin_head"/>
    <property type="match status" value="1"/>
</dbReference>
<evidence type="ECO:0000256" key="9">
    <source>
        <dbReference type="SAM" id="MobiDB-lite"/>
    </source>
</evidence>
<feature type="compositionally biased region" description="Basic and acidic residues" evidence="9">
    <location>
        <begin position="957"/>
        <end position="996"/>
    </location>
</feature>
<dbReference type="PROSITE" id="PS51456">
    <property type="entry name" value="MYOSIN_MOTOR"/>
    <property type="match status" value="1"/>
</dbReference>
<dbReference type="Gene3D" id="6.20.240.20">
    <property type="match status" value="1"/>
</dbReference>
<dbReference type="GeneID" id="14916745"/>
<keyword evidence="2 8" id="KW-0067">ATP-binding</keyword>
<evidence type="ECO:0000256" key="8">
    <source>
        <dbReference type="PROSITE-ProRule" id="PRU00782"/>
    </source>
</evidence>
<dbReference type="PANTHER" id="PTHR13140:SF706">
    <property type="entry name" value="DILUTE CLASS UNCONVENTIONAL MYOSIN, ISOFORM C"/>
    <property type="match status" value="1"/>
</dbReference>
<feature type="compositionally biased region" description="Basic and acidic residues" evidence="9">
    <location>
        <begin position="1288"/>
        <end position="1310"/>
    </location>
</feature>
<feature type="region of interest" description="Disordered" evidence="9">
    <location>
        <begin position="957"/>
        <end position="1029"/>
    </location>
</feature>
<feature type="binding site" evidence="8">
    <location>
        <begin position="167"/>
        <end position="174"/>
    </location>
    <ligand>
        <name>ATP</name>
        <dbReference type="ChEBI" id="CHEBI:30616"/>
    </ligand>
</feature>
<evidence type="ECO:0000256" key="3">
    <source>
        <dbReference type="ARBA" id="ARBA00023054"/>
    </source>
</evidence>
<evidence type="ECO:0000256" key="1">
    <source>
        <dbReference type="ARBA" id="ARBA00022741"/>
    </source>
</evidence>
<dbReference type="SMART" id="SM01132">
    <property type="entry name" value="DIL"/>
    <property type="match status" value="1"/>
</dbReference>
<evidence type="ECO:0000256" key="5">
    <source>
        <dbReference type="ARBA" id="ARBA00023175"/>
    </source>
</evidence>
<gene>
    <name evidence="12" type="ORF">ACA1_224860</name>
</gene>
<proteinExistence type="inferred from homology"/>
<dbReference type="OrthoDB" id="6108017at2759"/>
<dbReference type="Gene3D" id="3.40.850.10">
    <property type="entry name" value="Kinesin motor domain"/>
    <property type="match status" value="1"/>
</dbReference>
<dbReference type="Proteomes" id="UP000011083">
    <property type="component" value="Unassembled WGS sequence"/>
</dbReference>
<evidence type="ECO:0000256" key="6">
    <source>
        <dbReference type="ARBA" id="ARBA00023203"/>
    </source>
</evidence>
<feature type="compositionally biased region" description="Acidic residues" evidence="9">
    <location>
        <begin position="2002"/>
        <end position="2026"/>
    </location>
</feature>
<keyword evidence="4 8" id="KW-0518">Myosin</keyword>
<evidence type="ECO:0000313" key="13">
    <source>
        <dbReference type="Proteomes" id="UP000011083"/>
    </source>
</evidence>
<dbReference type="GO" id="GO:0016020">
    <property type="term" value="C:membrane"/>
    <property type="evidence" value="ECO:0007669"/>
    <property type="project" value="TreeGrafter"/>
</dbReference>
<feature type="domain" description="Myosin motor" evidence="11">
    <location>
        <begin position="66"/>
        <end position="746"/>
    </location>
</feature>
<dbReference type="PRINTS" id="PR00193">
    <property type="entry name" value="MYOSINHEAVY"/>
</dbReference>
<evidence type="ECO:0000256" key="7">
    <source>
        <dbReference type="ARBA" id="ARBA00055741"/>
    </source>
</evidence>
<dbReference type="STRING" id="1257118.L8GSY9"/>
<feature type="region of interest" description="Disordered" evidence="9">
    <location>
        <begin position="1795"/>
        <end position="2032"/>
    </location>
</feature>
<protein>
    <submittedName>
        <fullName evidence="12">Myosin head (Motor domain) domain containing protein</fullName>
    </submittedName>
</protein>
<dbReference type="PROSITE" id="PS51126">
    <property type="entry name" value="DILUTE"/>
    <property type="match status" value="1"/>
</dbReference>
<feature type="compositionally biased region" description="Low complexity" evidence="9">
    <location>
        <begin position="997"/>
        <end position="1008"/>
    </location>
</feature>
<dbReference type="RefSeq" id="XP_004338098.1">
    <property type="nucleotide sequence ID" value="XM_004338050.1"/>
</dbReference>
<feature type="compositionally biased region" description="Basic and acidic residues" evidence="9">
    <location>
        <begin position="1010"/>
        <end position="1029"/>
    </location>
</feature>
<evidence type="ECO:0000313" key="12">
    <source>
        <dbReference type="EMBL" id="ELR16085.1"/>
    </source>
</evidence>
<dbReference type="PANTHER" id="PTHR13140">
    <property type="entry name" value="MYOSIN"/>
    <property type="match status" value="1"/>
</dbReference>
<keyword evidence="1 8" id="KW-0547">Nucleotide-binding</keyword>
<name>L8GSY9_ACACF</name>
<comment type="function">
    <text evidence="7">Myosin is a protein that binds to F-actin and has ATPase activity that is activated by F-actin.</text>
</comment>
<dbReference type="Gene3D" id="1.20.5.190">
    <property type="match status" value="1"/>
</dbReference>
<dbReference type="SMART" id="SM00242">
    <property type="entry name" value="MYSc"/>
    <property type="match status" value="1"/>
</dbReference>
<dbReference type="SMART" id="SM00015">
    <property type="entry name" value="IQ"/>
    <property type="match status" value="4"/>
</dbReference>
<feature type="domain" description="Dilute" evidence="10">
    <location>
        <begin position="1465"/>
        <end position="1712"/>
    </location>
</feature>
<dbReference type="Gene3D" id="1.10.10.820">
    <property type="match status" value="1"/>
</dbReference>